<reference evidence="2 3" key="1">
    <citation type="submission" date="2017-10" db="EMBL/GenBank/DDBJ databases">
        <title>Whole genome sequencing of Pseudoxanthomonas broegbernensis DSM 12573(T).</title>
        <authorList>
            <person name="Kumar S."/>
            <person name="Bansal K."/>
            <person name="Kaur A."/>
            <person name="Patil P."/>
            <person name="Sharma S."/>
            <person name="Patil P.B."/>
        </authorList>
    </citation>
    <scope>NUCLEOTIDE SEQUENCE [LARGE SCALE GENOMIC DNA]</scope>
    <source>
        <strain evidence="2 3">DSM 12573</strain>
    </source>
</reference>
<keyword evidence="1" id="KW-0812">Transmembrane</keyword>
<evidence type="ECO:0000256" key="1">
    <source>
        <dbReference type="SAM" id="Phobius"/>
    </source>
</evidence>
<feature type="transmembrane region" description="Helical" evidence="1">
    <location>
        <begin position="173"/>
        <end position="193"/>
    </location>
</feature>
<dbReference type="AlphaFoldDB" id="A0A7V8K6F7"/>
<dbReference type="Proteomes" id="UP000462066">
    <property type="component" value="Unassembled WGS sequence"/>
</dbReference>
<accession>A0A7V8K6F7</accession>
<keyword evidence="1" id="KW-0472">Membrane</keyword>
<feature type="transmembrane region" description="Helical" evidence="1">
    <location>
        <begin position="72"/>
        <end position="90"/>
    </location>
</feature>
<feature type="transmembrane region" description="Helical" evidence="1">
    <location>
        <begin position="28"/>
        <end position="44"/>
    </location>
</feature>
<sequence>MLPAQAALGVAYPFLAHAAAIQGSGWAALALADLVLLVLAGPLLHRRAWALALLVALLAGLAWLVGTSWPDLLLLAPPVLFTGWLAWWFARSLREGRTPLVSRIVAALYARAGWATSPPLLAYARSLTAAWAALLAFLTLANAALALCAVPGGALHALGRVPWVAVSHTAWSWFANLLNYGVVGGFMAGEFLYRKRRFPQRPYRNAAQFVRQMAGLGPAFWRDLLR</sequence>
<organism evidence="2 3">
    <name type="scientific">Pseudoxanthomonas broegbernensis</name>
    <dbReference type="NCBI Taxonomy" id="83619"/>
    <lineage>
        <taxon>Bacteria</taxon>
        <taxon>Pseudomonadati</taxon>
        <taxon>Pseudomonadota</taxon>
        <taxon>Gammaproteobacteria</taxon>
        <taxon>Lysobacterales</taxon>
        <taxon>Lysobacteraceae</taxon>
        <taxon>Pseudoxanthomonas</taxon>
    </lineage>
</organism>
<feature type="transmembrane region" description="Helical" evidence="1">
    <location>
        <begin position="49"/>
        <end position="66"/>
    </location>
</feature>
<name>A0A7V8K6F7_9GAMM</name>
<dbReference type="EMBL" id="MWIP01000011">
    <property type="protein sequence ID" value="KAF1685763.1"/>
    <property type="molecule type" value="Genomic_DNA"/>
</dbReference>
<keyword evidence="3" id="KW-1185">Reference proteome</keyword>
<protein>
    <submittedName>
        <fullName evidence="2">Ketosynthase</fullName>
    </submittedName>
</protein>
<comment type="caution">
    <text evidence="2">The sequence shown here is derived from an EMBL/GenBank/DDBJ whole genome shotgun (WGS) entry which is preliminary data.</text>
</comment>
<dbReference type="RefSeq" id="WP_162311589.1">
    <property type="nucleotide sequence ID" value="NZ_JACHGU010000007.1"/>
</dbReference>
<evidence type="ECO:0000313" key="3">
    <source>
        <dbReference type="Proteomes" id="UP000462066"/>
    </source>
</evidence>
<feature type="transmembrane region" description="Helical" evidence="1">
    <location>
        <begin position="129"/>
        <end position="153"/>
    </location>
</feature>
<proteinExistence type="predicted"/>
<evidence type="ECO:0000313" key="2">
    <source>
        <dbReference type="EMBL" id="KAF1685763.1"/>
    </source>
</evidence>
<keyword evidence="1" id="KW-1133">Transmembrane helix</keyword>
<gene>
    <name evidence="2" type="ORF">B1992_10990</name>
</gene>